<gene>
    <name evidence="1" type="ORF">METZ01_LOCUS344566</name>
</gene>
<dbReference type="AlphaFoldDB" id="A0A382R3I4"/>
<sequence>MTLDEFQIKFLKFAEESVEPLKDDGYPVCPYAKSARIKKALQFIDARDNVLALESFDHVKYQMAICWLGDVDDMSFIEKTCEELREKHPHLLYFTSTRTSGNFVKNFTDCVFIQRKSDLLEKRKHLHENTTYYDSWPVDYYNLIMGH</sequence>
<dbReference type="EMBL" id="UINC01118524">
    <property type="protein sequence ID" value="SVC91712.1"/>
    <property type="molecule type" value="Genomic_DNA"/>
</dbReference>
<organism evidence="1">
    <name type="scientific">marine metagenome</name>
    <dbReference type="NCBI Taxonomy" id="408172"/>
    <lineage>
        <taxon>unclassified sequences</taxon>
        <taxon>metagenomes</taxon>
        <taxon>ecological metagenomes</taxon>
    </lineage>
</organism>
<accession>A0A382R3I4</accession>
<protein>
    <submittedName>
        <fullName evidence="1">Uncharacterized protein</fullName>
    </submittedName>
</protein>
<name>A0A382R3I4_9ZZZZ</name>
<evidence type="ECO:0000313" key="1">
    <source>
        <dbReference type="EMBL" id="SVC91712.1"/>
    </source>
</evidence>
<proteinExistence type="predicted"/>
<reference evidence="1" key="1">
    <citation type="submission" date="2018-05" db="EMBL/GenBank/DDBJ databases">
        <authorList>
            <person name="Lanie J.A."/>
            <person name="Ng W.-L."/>
            <person name="Kazmierczak K.M."/>
            <person name="Andrzejewski T.M."/>
            <person name="Davidsen T.M."/>
            <person name="Wayne K.J."/>
            <person name="Tettelin H."/>
            <person name="Glass J.I."/>
            <person name="Rusch D."/>
            <person name="Podicherti R."/>
            <person name="Tsui H.-C.T."/>
            <person name="Winkler M.E."/>
        </authorList>
    </citation>
    <scope>NUCLEOTIDE SEQUENCE</scope>
</reference>